<dbReference type="Gene3D" id="3.10.450.50">
    <property type="match status" value="1"/>
</dbReference>
<dbReference type="InterPro" id="IPR011944">
    <property type="entry name" value="Steroid_delta5-4_isomerase"/>
</dbReference>
<dbReference type="EMBL" id="CP022437">
    <property type="protein sequence ID" value="ASN07455.1"/>
    <property type="molecule type" value="Genomic_DNA"/>
</dbReference>
<dbReference type="NCBIfam" id="TIGR02246">
    <property type="entry name" value="SgcJ/EcaC family oxidoreductase"/>
    <property type="match status" value="1"/>
</dbReference>
<dbReference type="Pfam" id="PF14534">
    <property type="entry name" value="DUF4440"/>
    <property type="match status" value="1"/>
</dbReference>
<sequence length="150" mass="16782">MNAEESEEIYVLYQQLIDAWNKRDANGMAELFTNEGELIGFDGSLTSGSNEVFSHLKPIFEEHPTPPFVYKIKGIRKLDSDTGIVRAIAGMVPPGGKELDPSLNAHQTLVAVKNRGNWQIELFQNTPAQFHGRPELVEKMTNELRDIANS</sequence>
<evidence type="ECO:0000313" key="3">
    <source>
        <dbReference type="Proteomes" id="UP000204391"/>
    </source>
</evidence>
<dbReference type="AlphaFoldDB" id="A0A221MII6"/>
<proteinExistence type="predicted"/>
<dbReference type="Proteomes" id="UP000204391">
    <property type="component" value="Chromosome"/>
</dbReference>
<evidence type="ECO:0000313" key="2">
    <source>
        <dbReference type="EMBL" id="ASN07455.1"/>
    </source>
</evidence>
<feature type="domain" description="DUF4440" evidence="1">
    <location>
        <begin position="12"/>
        <end position="120"/>
    </location>
</feature>
<accession>A0A221MII6</accession>
<organism evidence="2 3">
    <name type="scientific">Virgibacillus necropolis</name>
    <dbReference type="NCBI Taxonomy" id="163877"/>
    <lineage>
        <taxon>Bacteria</taxon>
        <taxon>Bacillati</taxon>
        <taxon>Bacillota</taxon>
        <taxon>Bacilli</taxon>
        <taxon>Bacillales</taxon>
        <taxon>Bacillaceae</taxon>
        <taxon>Virgibacillus</taxon>
    </lineage>
</organism>
<dbReference type="InterPro" id="IPR032710">
    <property type="entry name" value="NTF2-like_dom_sf"/>
</dbReference>
<dbReference type="SUPFAM" id="SSF54427">
    <property type="entry name" value="NTF2-like"/>
    <property type="match status" value="1"/>
</dbReference>
<name>A0A221MII6_9BACI</name>
<keyword evidence="3" id="KW-1185">Reference proteome</keyword>
<dbReference type="InterPro" id="IPR027843">
    <property type="entry name" value="DUF4440"/>
</dbReference>
<protein>
    <submittedName>
        <fullName evidence="2">DUF4440 domain-containing protein</fullName>
    </submittedName>
</protein>
<evidence type="ECO:0000259" key="1">
    <source>
        <dbReference type="Pfam" id="PF14534"/>
    </source>
</evidence>
<gene>
    <name evidence="2" type="ORF">CFK40_18050</name>
</gene>
<dbReference type="OrthoDB" id="9803476at2"/>
<dbReference type="KEGG" id="vne:CFK40_18050"/>
<reference evidence="2 3" key="1">
    <citation type="journal article" date="2003" name="Int. J. Syst. Evol. Microbiol.">
        <title>Virgibacillus carmonensis sp. nov., Virgibacillus necropolis sp. nov. and Virgibacillus picturae sp. nov., three novel species isolated from deteriorated mural paintings, transfer of the species of the genus salibacillus to Virgibacillus, as Virgibacillus marismortui comb. nov. and Virgibacillus salexigens comb. nov., and emended description of the genus Virgibacillus.</title>
        <authorList>
            <person name="Heyrman J."/>
            <person name="Logan N.A."/>
            <person name="Busse H.J."/>
            <person name="Balcaen A."/>
            <person name="Lebbe L."/>
            <person name="Rodriguez-Diaz M."/>
            <person name="Swings J."/>
            <person name="De Vos P."/>
        </authorList>
    </citation>
    <scope>NUCLEOTIDE SEQUENCE [LARGE SCALE GENOMIC DNA]</scope>
    <source>
        <strain evidence="2 3">LMG 19488</strain>
    </source>
</reference>